<feature type="active site" description="Proton donor" evidence="3">
    <location>
        <position position="130"/>
    </location>
</feature>
<dbReference type="GO" id="GO:0008830">
    <property type="term" value="F:dTDP-4-dehydrorhamnose 3,5-epimerase activity"/>
    <property type="evidence" value="ECO:0007669"/>
    <property type="project" value="InterPro"/>
</dbReference>
<comment type="similarity">
    <text evidence="2 5">Belongs to the dTDP-4-dehydrorhamnose reductase family.</text>
</comment>
<dbReference type="Gene3D" id="2.60.120.10">
    <property type="entry name" value="Jelly Rolls"/>
    <property type="match status" value="1"/>
</dbReference>
<evidence type="ECO:0000256" key="4">
    <source>
        <dbReference type="PIRSR" id="PIRSR600888-3"/>
    </source>
</evidence>
<evidence type="ECO:0000259" key="6">
    <source>
        <dbReference type="Pfam" id="PF04321"/>
    </source>
</evidence>
<dbReference type="InterPro" id="IPR011051">
    <property type="entry name" value="RmlC_Cupin_sf"/>
</dbReference>
<evidence type="ECO:0000256" key="5">
    <source>
        <dbReference type="RuleBase" id="RU364082"/>
    </source>
</evidence>
<dbReference type="InterPro" id="IPR029903">
    <property type="entry name" value="RmlD-like-bd"/>
</dbReference>
<dbReference type="InterPro" id="IPR000888">
    <property type="entry name" value="RmlC-like"/>
</dbReference>
<evidence type="ECO:0000313" key="8">
    <source>
        <dbReference type="Proteomes" id="UP000680132"/>
    </source>
</evidence>
<dbReference type="SUPFAM" id="SSF51182">
    <property type="entry name" value="RmlC-like cupins"/>
    <property type="match status" value="1"/>
</dbReference>
<comment type="function">
    <text evidence="5">Catalyzes the reduction of dTDP-6-deoxy-L-lyxo-4-hexulose to yield dTDP-L-rhamnose.</text>
</comment>
<feature type="domain" description="RmlD-like substrate binding" evidence="6">
    <location>
        <begin position="185"/>
        <end position="465"/>
    </location>
</feature>
<dbReference type="Pfam" id="PF04321">
    <property type="entry name" value="RmlD_sub_bind"/>
    <property type="match status" value="1"/>
</dbReference>
<proteinExistence type="inferred from homology"/>
<comment type="pathway">
    <text evidence="5">Carbohydrate biosynthesis; dTDP-L-rhamnose biosynthesis.</text>
</comment>
<evidence type="ECO:0000256" key="3">
    <source>
        <dbReference type="PIRSR" id="PIRSR600888-1"/>
    </source>
</evidence>
<dbReference type="Gene3D" id="3.40.50.720">
    <property type="entry name" value="NAD(P)-binding Rossmann-like Domain"/>
    <property type="match status" value="1"/>
</dbReference>
<gene>
    <name evidence="7" type="ORF">J5V96_08305</name>
</gene>
<dbReference type="PANTHER" id="PTHR10491">
    <property type="entry name" value="DTDP-4-DEHYDRORHAMNOSE REDUCTASE"/>
    <property type="match status" value="1"/>
</dbReference>
<keyword evidence="8" id="KW-1185">Reference proteome</keyword>
<keyword evidence="5" id="KW-0560">Oxidoreductase</keyword>
<dbReference type="InterPro" id="IPR014710">
    <property type="entry name" value="RmlC-like_jellyroll"/>
</dbReference>
<dbReference type="Gene3D" id="3.90.25.10">
    <property type="entry name" value="UDP-galactose 4-epimerase, domain 1"/>
    <property type="match status" value="1"/>
</dbReference>
<dbReference type="SUPFAM" id="SSF51735">
    <property type="entry name" value="NAD(P)-binding Rossmann-fold domains"/>
    <property type="match status" value="1"/>
</dbReference>
<dbReference type="Pfam" id="PF00908">
    <property type="entry name" value="dTDP_sugar_isom"/>
    <property type="match status" value="1"/>
</dbReference>
<dbReference type="RefSeq" id="WP_208502687.1">
    <property type="nucleotide sequence ID" value="NZ_JAGFOA010000003.1"/>
</dbReference>
<keyword evidence="5" id="KW-0521">NADP</keyword>
<dbReference type="Proteomes" id="UP000680132">
    <property type="component" value="Unassembled WGS sequence"/>
</dbReference>
<feature type="active site" description="Proton acceptor" evidence="3">
    <location>
        <position position="67"/>
    </location>
</feature>
<dbReference type="EC" id="1.1.1.133" evidence="5"/>
<dbReference type="InterPro" id="IPR036291">
    <property type="entry name" value="NAD(P)-bd_dom_sf"/>
</dbReference>
<evidence type="ECO:0000256" key="2">
    <source>
        <dbReference type="ARBA" id="ARBA00010944"/>
    </source>
</evidence>
<organism evidence="7 8">
    <name type="scientific">Microbacterium stercoris</name>
    <dbReference type="NCBI Taxonomy" id="2820289"/>
    <lineage>
        <taxon>Bacteria</taxon>
        <taxon>Bacillati</taxon>
        <taxon>Actinomycetota</taxon>
        <taxon>Actinomycetes</taxon>
        <taxon>Micrococcales</taxon>
        <taxon>Microbacteriaceae</taxon>
        <taxon>Microbacterium</taxon>
    </lineage>
</organism>
<dbReference type="CDD" id="cd05254">
    <property type="entry name" value="dTDP_HR_like_SDR_e"/>
    <property type="match status" value="1"/>
</dbReference>
<dbReference type="GO" id="GO:0008831">
    <property type="term" value="F:dTDP-4-dehydrorhamnose reductase activity"/>
    <property type="evidence" value="ECO:0007669"/>
    <property type="project" value="UniProtKB-EC"/>
</dbReference>
<comment type="similarity">
    <text evidence="1">Belongs to the dTDP-4-dehydrorhamnose 3,5-epimerase family.</text>
</comment>
<accession>A0A939QIF7</accession>
<evidence type="ECO:0000313" key="7">
    <source>
        <dbReference type="EMBL" id="MBO3663514.1"/>
    </source>
</evidence>
<comment type="caution">
    <text evidence="7">The sequence shown here is derived from an EMBL/GenBank/DDBJ whole genome shotgun (WGS) entry which is preliminary data.</text>
</comment>
<sequence length="477" mass="50889">MASALHATRTPIEGLLLFDLPVHGDARGWFKENWHRSSMEPLGLPDFGPVQQNVSFNDAVGTTRGLHAEPWDKWVSVATGRVFGAWVDLRSGTGFGSVFTAEIDPGRAVFVPRGVANGFQTLEPGTAYTYLVNDHWSPDAAYAFLNVADETSAIPWPLPLDRAELSAKDRAHPRLSDVEPVPPRRVLVLGAGGQLGTALRAEFAGLRHVEFATRDELDLASDLAGARRWRDYGTIINAAAFTAVDAAESPEGRRRAWAVNAGGVAALARVAAENGITLVHVSSDYVFDGSLPRPYRETDPLCPVSAYGQSKAAGDVAAATAPRHYILRTSWVVGDGRNFVRTMASLARQGVSPRVVDDQLGRLTFATDLARAIRHLLSVAAPSGTYNVTGSGAPRTWAQLARQVFAQCGVDPDQVVGVSTEEYFAAAQGPVGARPRNSVLDLARIEATGFTPADGDEALAAYLQGLREVSAAAGSAR</sequence>
<reference evidence="7" key="1">
    <citation type="submission" date="2021-03" db="EMBL/GenBank/DDBJ databases">
        <title>Microbacterium sp. nov., a novel actinobacterium isolated from cow dung.</title>
        <authorList>
            <person name="Zhang L."/>
        </authorList>
    </citation>
    <scope>NUCLEOTIDE SEQUENCE</scope>
    <source>
        <strain evidence="7">NEAU-LLB</strain>
    </source>
</reference>
<name>A0A939QIF7_9MICO</name>
<protein>
    <recommendedName>
        <fullName evidence="5">dTDP-4-dehydrorhamnose reductase</fullName>
        <ecNumber evidence="5">1.1.1.133</ecNumber>
    </recommendedName>
</protein>
<dbReference type="AlphaFoldDB" id="A0A939QIF7"/>
<dbReference type="PANTHER" id="PTHR10491:SF4">
    <property type="entry name" value="METHIONINE ADENOSYLTRANSFERASE 2 SUBUNIT BETA"/>
    <property type="match status" value="1"/>
</dbReference>
<dbReference type="EMBL" id="JAGFOA010000003">
    <property type="protein sequence ID" value="MBO3663514.1"/>
    <property type="molecule type" value="Genomic_DNA"/>
</dbReference>
<feature type="site" description="Participates in a stacking interaction with the thymidine ring of dTDP-4-oxo-6-deoxyglucose" evidence="4">
    <location>
        <position position="136"/>
    </location>
</feature>
<dbReference type="InterPro" id="IPR005913">
    <property type="entry name" value="dTDP_dehydrorham_reduct"/>
</dbReference>
<evidence type="ECO:0000256" key="1">
    <source>
        <dbReference type="ARBA" id="ARBA00010154"/>
    </source>
</evidence>